<evidence type="ECO:0000313" key="4">
    <source>
        <dbReference type="Proteomes" id="UP000739538"/>
    </source>
</evidence>
<evidence type="ECO:0000313" key="3">
    <source>
        <dbReference type="EMBL" id="MCA9754854.1"/>
    </source>
</evidence>
<organism evidence="3 4">
    <name type="scientific">Eiseniibacteriota bacterium</name>
    <dbReference type="NCBI Taxonomy" id="2212470"/>
    <lineage>
        <taxon>Bacteria</taxon>
        <taxon>Candidatus Eiseniibacteriota</taxon>
    </lineage>
</organism>
<feature type="domain" description="CHAT" evidence="2">
    <location>
        <begin position="684"/>
        <end position="934"/>
    </location>
</feature>
<feature type="region of interest" description="Disordered" evidence="1">
    <location>
        <begin position="585"/>
        <end position="609"/>
    </location>
</feature>
<proteinExistence type="predicted"/>
<dbReference type="EMBL" id="JAGQHS010000011">
    <property type="protein sequence ID" value="MCA9754854.1"/>
    <property type="molecule type" value="Genomic_DNA"/>
</dbReference>
<evidence type="ECO:0000259" key="2">
    <source>
        <dbReference type="Pfam" id="PF12770"/>
    </source>
</evidence>
<dbReference type="PANTHER" id="PTHR10098">
    <property type="entry name" value="RAPSYN-RELATED"/>
    <property type="match status" value="1"/>
</dbReference>
<gene>
    <name evidence="3" type="ORF">KDA27_03560</name>
</gene>
<dbReference type="PANTHER" id="PTHR10098:SF108">
    <property type="entry name" value="TETRATRICOPEPTIDE REPEAT PROTEIN 28"/>
    <property type="match status" value="1"/>
</dbReference>
<dbReference type="InterPro" id="IPR011990">
    <property type="entry name" value="TPR-like_helical_dom_sf"/>
</dbReference>
<dbReference type="Gene3D" id="1.25.40.10">
    <property type="entry name" value="Tetratricopeptide repeat domain"/>
    <property type="match status" value="2"/>
</dbReference>
<dbReference type="InterPro" id="IPR024983">
    <property type="entry name" value="CHAT_dom"/>
</dbReference>
<feature type="compositionally biased region" description="Low complexity" evidence="1">
    <location>
        <begin position="585"/>
        <end position="596"/>
    </location>
</feature>
<protein>
    <submittedName>
        <fullName evidence="3">CHAT domain-containing protein</fullName>
    </submittedName>
</protein>
<dbReference type="Pfam" id="PF12770">
    <property type="entry name" value="CHAT"/>
    <property type="match status" value="1"/>
</dbReference>
<dbReference type="Proteomes" id="UP000739538">
    <property type="component" value="Unassembled WGS sequence"/>
</dbReference>
<dbReference type="SMART" id="SM00028">
    <property type="entry name" value="TPR"/>
    <property type="match status" value="4"/>
</dbReference>
<reference evidence="3" key="1">
    <citation type="submission" date="2020-04" db="EMBL/GenBank/DDBJ databases">
        <authorList>
            <person name="Zhang T."/>
        </authorList>
    </citation>
    <scope>NUCLEOTIDE SEQUENCE</scope>
    <source>
        <strain evidence="3">HKST-UBA02</strain>
    </source>
</reference>
<sequence>MIDPRTSSADEVARFLRDAPHSVSADVASSIRDWVAQRVLSDPQRALEIARSLRDVVNQSADAGAMAHGWRCFGDASLYQGRFHEAREAYDQARDHARAAGAGGLLGQILVAQIGVLSTQGRADAAAALVPEAEKLLESAGDRPYLARLHMNLGNAAYHRHQYQEAYEHFSRADREFSALGATDGMTLGLRINLGVVSYSALSKVEDARRIFLSVEEDCARLGLHHLEAQAKFNRAHLESLWGNYREAISLLESAEAAFAEEDAPELMAGTQLTRAEAFVDLGMPDEAIDLAYKAGETYRSCELELDAAVADEVRARALRSEGRTTEARRLLDRVRDFYQGSELPVGVALTDLEIARMMRTYAELLEAEDRATRSLQVLEAQGLVEPRGRGEIVLAETFRRMGTYDRAEDVVAGAIERVSQLNTRTRIDLWTVAGRVARDTGQRFVALRRYRRAVAEVEKDRHLTPGAELKARAAGTDADRELIDLLVCGDRLKVGNLFRLVETVQGRRWREDEARRTGTAEWSRRRAELASLVRQVQKRELESIQSGLPLDVAELSGIREQIATLESEILSGVRTAFFRPGGESSTSSAVASGSSQLRQGPSSRELQRSVSPNQAVIEYFFTGDRIVALVLRSNASHFEVLDVQPDSIQAKLRQWNMGLESFALLAHRGVPNLDFHRRAADHLLERLATALLSPLLGRLDGVEELVVVPHAYLHRVPFECLRIEGEYLDQRFRVRRLPSAGLLRRESAPSGSHRDVVLVAVQNGPPGAEPEGRAISEQHGAELLLDPTSEEVLGALENARTVHWTTHGVLRDDNPLFSHLATRDGGFFLADLRGRRLGAQRIVLSACETGAVVSGRSDDVAGVALAFLESGTRELVAGLWRLHDQATVDYMTRFYQELGDDTVDTAEALQRANRSMRASWDHPFYWGGIALYG</sequence>
<feature type="compositionally biased region" description="Polar residues" evidence="1">
    <location>
        <begin position="597"/>
        <end position="609"/>
    </location>
</feature>
<dbReference type="SUPFAM" id="SSF48452">
    <property type="entry name" value="TPR-like"/>
    <property type="match status" value="2"/>
</dbReference>
<name>A0A956N933_UNCEI</name>
<comment type="caution">
    <text evidence="3">The sequence shown here is derived from an EMBL/GenBank/DDBJ whole genome shotgun (WGS) entry which is preliminary data.</text>
</comment>
<reference evidence="3" key="2">
    <citation type="journal article" date="2021" name="Microbiome">
        <title>Successional dynamics and alternative stable states in a saline activated sludge microbial community over 9 years.</title>
        <authorList>
            <person name="Wang Y."/>
            <person name="Ye J."/>
            <person name="Ju F."/>
            <person name="Liu L."/>
            <person name="Boyd J.A."/>
            <person name="Deng Y."/>
            <person name="Parks D.H."/>
            <person name="Jiang X."/>
            <person name="Yin X."/>
            <person name="Woodcroft B.J."/>
            <person name="Tyson G.W."/>
            <person name="Hugenholtz P."/>
            <person name="Polz M.F."/>
            <person name="Zhang T."/>
        </authorList>
    </citation>
    <scope>NUCLEOTIDE SEQUENCE</scope>
    <source>
        <strain evidence="3">HKST-UBA02</strain>
    </source>
</reference>
<evidence type="ECO:0000256" key="1">
    <source>
        <dbReference type="SAM" id="MobiDB-lite"/>
    </source>
</evidence>
<dbReference type="InterPro" id="IPR019734">
    <property type="entry name" value="TPR_rpt"/>
</dbReference>
<dbReference type="AlphaFoldDB" id="A0A956N933"/>
<accession>A0A956N933</accession>